<keyword evidence="2" id="KW-1185">Reference proteome</keyword>
<dbReference type="InParanoid" id="A9AYE7"/>
<reference evidence="1 2" key="1">
    <citation type="journal article" date="2011" name="Stand. Genomic Sci.">
        <title>Complete genome sequence of the filamentous gliding predatory bacterium Herpetosiphon aurantiacus type strain (114-95(T)).</title>
        <authorList>
            <person name="Kiss H."/>
            <person name="Nett M."/>
            <person name="Domin N."/>
            <person name="Martin K."/>
            <person name="Maresca J.A."/>
            <person name="Copeland A."/>
            <person name="Lapidus A."/>
            <person name="Lucas S."/>
            <person name="Berry K.W."/>
            <person name="Glavina Del Rio T."/>
            <person name="Dalin E."/>
            <person name="Tice H."/>
            <person name="Pitluck S."/>
            <person name="Richardson P."/>
            <person name="Bruce D."/>
            <person name="Goodwin L."/>
            <person name="Han C."/>
            <person name="Detter J.C."/>
            <person name="Schmutz J."/>
            <person name="Brettin T."/>
            <person name="Land M."/>
            <person name="Hauser L."/>
            <person name="Kyrpides N.C."/>
            <person name="Ivanova N."/>
            <person name="Goker M."/>
            <person name="Woyke T."/>
            <person name="Klenk H.P."/>
            <person name="Bryant D.A."/>
        </authorList>
    </citation>
    <scope>NUCLEOTIDE SEQUENCE [LARGE SCALE GENOMIC DNA]</scope>
    <source>
        <strain evidence="2">ATCC 23779 / DSM 785 / 114-95</strain>
    </source>
</reference>
<dbReference type="AlphaFoldDB" id="A9AYE7"/>
<accession>A9AYE7</accession>
<organism evidence="1 2">
    <name type="scientific">Herpetosiphon aurantiacus (strain ATCC 23779 / DSM 785 / 114-95)</name>
    <dbReference type="NCBI Taxonomy" id="316274"/>
    <lineage>
        <taxon>Bacteria</taxon>
        <taxon>Bacillati</taxon>
        <taxon>Chloroflexota</taxon>
        <taxon>Chloroflexia</taxon>
        <taxon>Herpetosiphonales</taxon>
        <taxon>Herpetosiphonaceae</taxon>
        <taxon>Herpetosiphon</taxon>
    </lineage>
</organism>
<evidence type="ECO:0000313" key="1">
    <source>
        <dbReference type="EMBL" id="ABX03529.1"/>
    </source>
</evidence>
<name>A9AYE7_HERA2</name>
<evidence type="ECO:0000313" key="2">
    <source>
        <dbReference type="Proteomes" id="UP000000787"/>
    </source>
</evidence>
<gene>
    <name evidence="1" type="ordered locus">Haur_0881</name>
</gene>
<dbReference type="Proteomes" id="UP000000787">
    <property type="component" value="Chromosome"/>
</dbReference>
<protein>
    <submittedName>
        <fullName evidence="1">Uncharacterized protein</fullName>
    </submittedName>
</protein>
<dbReference type="BioCyc" id="HAUR316274:GHYA-895-MONOMER"/>
<sequence>MRCLFIQGSLVTSYANLVPKVCPSVGCPSNSFRRHQKIQKTVYDVRNPTGQIAATLTLYRYKCTLCGSTFRTTPLTMVRGATLSRGLYHLSGVLFLLGLSYTQVTKFLSSYTVNISRATVHMAVQRLTHNQAYSRARVFTKVRRESNQCLLMFAPAAIWVPLEFIQEHHQWAFRINLATIPAEYFPLLESSLNSLETINSAVKLRLIR</sequence>
<proteinExistence type="predicted"/>
<dbReference type="EMBL" id="CP000875">
    <property type="protein sequence ID" value="ABX03529.1"/>
    <property type="molecule type" value="Genomic_DNA"/>
</dbReference>
<dbReference type="KEGG" id="hau:Haur_0881"/>
<dbReference type="HOGENOM" id="CLU_1319462_0_0_0"/>